<sequence length="209" mass="23482">MIGRRFKHATTWLRCDLEQESYNAGDTDDHDEVASKEPKGDKSVSTVHPIMKSGTHVVGLKLPLGIVFEETIHGVLYVDDLVEGGNAAMSEQIFPGDVVVAASRPYGDSLILIEPENPLEMLRDIVLYRQKDELLYLELDSDYPGGIDALRGESNDEMSDEEIDEIGRKVMELPWLMPKDEDSKDEVVQEDELPEWMRGIGLSQFSDSE</sequence>
<organism evidence="3">
    <name type="scientific">Erythrolobus madagascarensis</name>
    <dbReference type="NCBI Taxonomy" id="708628"/>
    <lineage>
        <taxon>Eukaryota</taxon>
        <taxon>Rhodophyta</taxon>
        <taxon>Bangiophyceae</taxon>
        <taxon>Porphyridiales</taxon>
        <taxon>Porphyridiaceae</taxon>
        <taxon>Erythrolobus</taxon>
    </lineage>
</organism>
<reference evidence="3" key="1">
    <citation type="submission" date="2021-01" db="EMBL/GenBank/DDBJ databases">
        <authorList>
            <person name="Corre E."/>
            <person name="Pelletier E."/>
            <person name="Niang G."/>
            <person name="Scheremetjew M."/>
            <person name="Finn R."/>
            <person name="Kale V."/>
            <person name="Holt S."/>
            <person name="Cochrane G."/>
            <person name="Meng A."/>
            <person name="Brown T."/>
            <person name="Cohen L."/>
        </authorList>
    </citation>
    <scope>NUCLEOTIDE SEQUENCE</scope>
    <source>
        <strain evidence="3">CCMP3276</strain>
    </source>
</reference>
<dbReference type="AlphaFoldDB" id="A0A6T9Z7B2"/>
<dbReference type="EMBL" id="HBFE01004866">
    <property type="protein sequence ID" value="CAD8727043.1"/>
    <property type="molecule type" value="Transcribed_RNA"/>
</dbReference>
<proteinExistence type="predicted"/>
<feature type="compositionally biased region" description="Basic and acidic residues" evidence="1">
    <location>
        <begin position="32"/>
        <end position="42"/>
    </location>
</feature>
<gene>
    <name evidence="2" type="ORF">EMAD1354_LOCUS3116</name>
    <name evidence="3" type="ORF">EMAD1354_LOCUS3124</name>
</gene>
<feature type="region of interest" description="Disordered" evidence="1">
    <location>
        <begin position="23"/>
        <end position="45"/>
    </location>
</feature>
<dbReference type="EMBL" id="HBFE01004855">
    <property type="protein sequence ID" value="CAD8727035.1"/>
    <property type="molecule type" value="Transcribed_RNA"/>
</dbReference>
<evidence type="ECO:0000256" key="1">
    <source>
        <dbReference type="SAM" id="MobiDB-lite"/>
    </source>
</evidence>
<evidence type="ECO:0000313" key="3">
    <source>
        <dbReference type="EMBL" id="CAD8727043.1"/>
    </source>
</evidence>
<protein>
    <recommendedName>
        <fullName evidence="4">PDZ domain-containing protein</fullName>
    </recommendedName>
</protein>
<name>A0A6T9Z7B2_9RHOD</name>
<accession>A0A6T9Z7B2</accession>
<evidence type="ECO:0000313" key="2">
    <source>
        <dbReference type="EMBL" id="CAD8727035.1"/>
    </source>
</evidence>
<evidence type="ECO:0008006" key="4">
    <source>
        <dbReference type="Google" id="ProtNLM"/>
    </source>
</evidence>